<proteinExistence type="predicted"/>
<evidence type="ECO:0000313" key="2">
    <source>
        <dbReference type="EMBL" id="HFM99338.1"/>
    </source>
</evidence>
<accession>A0A7C3PHS6</accession>
<feature type="transmembrane region" description="Helical" evidence="1">
    <location>
        <begin position="198"/>
        <end position="216"/>
    </location>
</feature>
<comment type="caution">
    <text evidence="2">The sequence shown here is derived from an EMBL/GenBank/DDBJ whole genome shotgun (WGS) entry which is preliminary data.</text>
</comment>
<gene>
    <name evidence="2" type="ORF">ENR64_16575</name>
</gene>
<reference evidence="2" key="1">
    <citation type="journal article" date="2020" name="mSystems">
        <title>Genome- and Community-Level Interaction Insights into Carbon Utilization and Element Cycling Functions of Hydrothermarchaeota in Hydrothermal Sediment.</title>
        <authorList>
            <person name="Zhou Z."/>
            <person name="Liu Y."/>
            <person name="Xu W."/>
            <person name="Pan J."/>
            <person name="Luo Z.H."/>
            <person name="Li M."/>
        </authorList>
    </citation>
    <scope>NUCLEOTIDE SEQUENCE [LARGE SCALE GENOMIC DNA]</scope>
    <source>
        <strain evidence="2">SpSt-418</strain>
    </source>
</reference>
<feature type="transmembrane region" description="Helical" evidence="1">
    <location>
        <begin position="360"/>
        <end position="380"/>
    </location>
</feature>
<protein>
    <submittedName>
        <fullName evidence="2">Uncharacterized protein</fullName>
    </submittedName>
</protein>
<feature type="transmembrane region" description="Helical" evidence="1">
    <location>
        <begin position="67"/>
        <end position="84"/>
    </location>
</feature>
<keyword evidence="1" id="KW-0812">Transmembrane</keyword>
<name>A0A7C3PHS6_9CYAN</name>
<feature type="transmembrane region" description="Helical" evidence="1">
    <location>
        <begin position="318"/>
        <end position="339"/>
    </location>
</feature>
<dbReference type="EMBL" id="DSRU01000237">
    <property type="protein sequence ID" value="HFM99338.1"/>
    <property type="molecule type" value="Genomic_DNA"/>
</dbReference>
<feature type="transmembrane region" description="Helical" evidence="1">
    <location>
        <begin position="149"/>
        <end position="178"/>
    </location>
</feature>
<organism evidence="2">
    <name type="scientific">Oscillatoriales cyanobacterium SpSt-418</name>
    <dbReference type="NCBI Taxonomy" id="2282169"/>
    <lineage>
        <taxon>Bacteria</taxon>
        <taxon>Bacillati</taxon>
        <taxon>Cyanobacteriota</taxon>
        <taxon>Cyanophyceae</taxon>
        <taxon>Oscillatoriophycideae</taxon>
        <taxon>Oscillatoriales</taxon>
    </lineage>
</organism>
<keyword evidence="1" id="KW-0472">Membrane</keyword>
<feature type="transmembrane region" description="Helical" evidence="1">
    <location>
        <begin position="118"/>
        <end position="137"/>
    </location>
</feature>
<keyword evidence="1" id="KW-1133">Transmembrane helix</keyword>
<evidence type="ECO:0000256" key="1">
    <source>
        <dbReference type="SAM" id="Phobius"/>
    </source>
</evidence>
<feature type="transmembrane region" description="Helical" evidence="1">
    <location>
        <begin position="228"/>
        <end position="247"/>
    </location>
</feature>
<feature type="transmembrane region" description="Helical" evidence="1">
    <location>
        <begin position="286"/>
        <end position="306"/>
    </location>
</feature>
<dbReference type="AlphaFoldDB" id="A0A7C3PHS6"/>
<sequence>MVVNYTTDAIIADEWGVLETYMHFLNGTLTFDELIRQQNESRLFFPKLIFIGMAALNNFHYNTYHECLLIFAVACFISINIFILSRFTLLLALWQYLFLAEIANLLIFSPISWDNWGWGIQLIVFIPIACITTALVLTKLNLKLPLVALLTALLGTFSTYSFSNGILYWVVIFPALVAARVSNFDQIKTVILSRWRTLSLWVTFAAINIAYFFYNYKKPSYHSSLLEALKNLFDAVLYFLAFLGAPLASANLLVAQGFGTVFLGCCIWVCFRVWRLRFQSGFLQVVYPWLCIGTYTLLSAALAALGRSSLGVSQALTYRYNTFSVYGWVALLYLITALWRHDPILVVNKAKHDRSRRTQLFRIFAVSLLVTTLIMQNFSWSHGLDMMKAEYRNRLYGKACLLSKEIVLEADCIARYVFPIVKYLETRPQELDSLGGWEPGLISMQDVNEAVTAQAPGSTFHGHVDTATSQEVGGFFKFWGWAILPEYKYPAHGVMLVALDAQGKATPIAIAPVNQERPDVKQAINTSDYRSQRFGWEMILPKERVPVGATQVIALAIDTNTGDLHRLVGSSQLQR</sequence>